<dbReference type="Proteomes" id="UP000267821">
    <property type="component" value="Unassembled WGS sequence"/>
</dbReference>
<name>A0A3N4LGW4_9PEZI</name>
<organism evidence="1 2">
    <name type="scientific">Terfezia boudieri ATCC MYA-4762</name>
    <dbReference type="NCBI Taxonomy" id="1051890"/>
    <lineage>
        <taxon>Eukaryota</taxon>
        <taxon>Fungi</taxon>
        <taxon>Dikarya</taxon>
        <taxon>Ascomycota</taxon>
        <taxon>Pezizomycotina</taxon>
        <taxon>Pezizomycetes</taxon>
        <taxon>Pezizales</taxon>
        <taxon>Pezizaceae</taxon>
        <taxon>Terfezia</taxon>
    </lineage>
</organism>
<keyword evidence="2" id="KW-1185">Reference proteome</keyword>
<proteinExistence type="predicted"/>
<gene>
    <name evidence="1" type="ORF">L211DRAFT_850896</name>
</gene>
<evidence type="ECO:0000313" key="2">
    <source>
        <dbReference type="Proteomes" id="UP000267821"/>
    </source>
</evidence>
<evidence type="ECO:0000313" key="1">
    <source>
        <dbReference type="EMBL" id="RPB22130.1"/>
    </source>
</evidence>
<dbReference type="InParanoid" id="A0A3N4LGW4"/>
<accession>A0A3N4LGW4</accession>
<dbReference type="OrthoDB" id="5342785at2759"/>
<dbReference type="EMBL" id="ML121554">
    <property type="protein sequence ID" value="RPB22130.1"/>
    <property type="molecule type" value="Genomic_DNA"/>
</dbReference>
<dbReference type="AlphaFoldDB" id="A0A3N4LGW4"/>
<reference evidence="1 2" key="1">
    <citation type="journal article" date="2018" name="Nat. Ecol. Evol.">
        <title>Pezizomycetes genomes reveal the molecular basis of ectomycorrhizal truffle lifestyle.</title>
        <authorList>
            <person name="Murat C."/>
            <person name="Payen T."/>
            <person name="Noel B."/>
            <person name="Kuo A."/>
            <person name="Morin E."/>
            <person name="Chen J."/>
            <person name="Kohler A."/>
            <person name="Krizsan K."/>
            <person name="Balestrini R."/>
            <person name="Da Silva C."/>
            <person name="Montanini B."/>
            <person name="Hainaut M."/>
            <person name="Levati E."/>
            <person name="Barry K.W."/>
            <person name="Belfiori B."/>
            <person name="Cichocki N."/>
            <person name="Clum A."/>
            <person name="Dockter R.B."/>
            <person name="Fauchery L."/>
            <person name="Guy J."/>
            <person name="Iotti M."/>
            <person name="Le Tacon F."/>
            <person name="Lindquist E.A."/>
            <person name="Lipzen A."/>
            <person name="Malagnac F."/>
            <person name="Mello A."/>
            <person name="Molinier V."/>
            <person name="Miyauchi S."/>
            <person name="Poulain J."/>
            <person name="Riccioni C."/>
            <person name="Rubini A."/>
            <person name="Sitrit Y."/>
            <person name="Splivallo R."/>
            <person name="Traeger S."/>
            <person name="Wang M."/>
            <person name="Zifcakova L."/>
            <person name="Wipf D."/>
            <person name="Zambonelli A."/>
            <person name="Paolocci F."/>
            <person name="Nowrousian M."/>
            <person name="Ottonello S."/>
            <person name="Baldrian P."/>
            <person name="Spatafora J.W."/>
            <person name="Henrissat B."/>
            <person name="Nagy L.G."/>
            <person name="Aury J.M."/>
            <person name="Wincker P."/>
            <person name="Grigoriev I.V."/>
            <person name="Bonfante P."/>
            <person name="Martin F.M."/>
        </authorList>
    </citation>
    <scope>NUCLEOTIDE SEQUENCE [LARGE SCALE GENOMIC DNA]</scope>
    <source>
        <strain evidence="1 2">ATCC MYA-4762</strain>
    </source>
</reference>
<sequence length="507" mass="58060">MPSPSIQSAVVPVSLPLDIQTIIIRDYLIAEYRIHRARTYRVPASYDIRKRSPDRHTFGRYALVSSYWRALVQPVLFQKFQFEGLHNLRDLQALCKQNPTLATYTRELRVVSGDWEAPPKSVLTCMSPSNVSYRRVAPEPTVLEQFSQAMWAMLQHWNSVRGAREKGYGRIPLNLEIEFYVSNPATGLPKCFAPLMTGYADQKLEFLDSLEIKAHNVSKPTLRRMLHPVFYPAPLLPLVLAARELRTLALRTEVLSEDSTAGTPDSDSDDGVIMPRAVPGVTSMTSSNLTQLFPRMAAYRSLKSVQFELFVTKPLRTGAPDLLSRAVRDISYALIEFKAFISHISTEISVPDIYDDDDLQDQWQEMKSYSLAFGDQDAWGDAYFFSVGHHQNTRSPRLERLEPLMRASVEQLTRMPKIEKWEVGCSMFHSQNPRPVGVSIWANAEPRIVDFCMTVIVTRDRYSESAVCHHTRNYIPSSRVKEILRERWPQVRFETSLGPRMMDWRGL</sequence>
<protein>
    <submittedName>
        <fullName evidence="1">Uncharacterized protein</fullName>
    </submittedName>
</protein>